<dbReference type="InterPro" id="IPR052762">
    <property type="entry name" value="PCW_deacetylase/CE"/>
</dbReference>
<dbReference type="InterPro" id="IPR040794">
    <property type="entry name" value="CE2_N"/>
</dbReference>
<name>A0A8J6IXS2_9ALTE</name>
<reference evidence="4" key="1">
    <citation type="journal article" date="2018" name="Int. J. Syst. Evol. Microbiol.">
        <title>Neptunicella marina gen. nov., sp. nov., isolated from surface seawater.</title>
        <authorList>
            <person name="Liu X."/>
            <person name="Lai Q."/>
            <person name="Du Y."/>
            <person name="Zhang X."/>
            <person name="Liu Z."/>
            <person name="Sun F."/>
            <person name="Shao Z."/>
        </authorList>
    </citation>
    <scope>NUCLEOTIDE SEQUENCE</scope>
    <source>
        <strain evidence="4">S27-2</strain>
    </source>
</reference>
<dbReference type="Proteomes" id="UP000601768">
    <property type="component" value="Unassembled WGS sequence"/>
</dbReference>
<dbReference type="Pfam" id="PF17996">
    <property type="entry name" value="CE2_N"/>
    <property type="match status" value="1"/>
</dbReference>
<evidence type="ECO:0000259" key="3">
    <source>
        <dbReference type="Pfam" id="PF17996"/>
    </source>
</evidence>
<reference evidence="4" key="2">
    <citation type="submission" date="2020-08" db="EMBL/GenBank/DDBJ databases">
        <authorList>
            <person name="Lai Q."/>
        </authorList>
    </citation>
    <scope>NUCLEOTIDE SEQUENCE</scope>
    <source>
        <strain evidence="4">S27-2</strain>
    </source>
</reference>
<dbReference type="EMBL" id="JACNEP010000016">
    <property type="protein sequence ID" value="MBC3767321.1"/>
    <property type="molecule type" value="Genomic_DNA"/>
</dbReference>
<proteinExistence type="predicted"/>
<dbReference type="AlphaFoldDB" id="A0A8J6IXS2"/>
<comment type="caution">
    <text evidence="4">The sequence shown here is derived from an EMBL/GenBank/DDBJ whole genome shotgun (WGS) entry which is preliminary data.</text>
</comment>
<keyword evidence="5" id="KW-1185">Reference proteome</keyword>
<sequence>MLRIRFLILVFICQFSGMVWAGQFISAEDKGFVYSGRIDFSDKSAPVFSWPGTSVQFNFQGTNLAVKLKDEQGKNYYDVIIDGKANFPYVIEAKQGQQQYQITSNLANTKHHVLIYKRTEGAEGATQFLGVDIGDQDKMLASPVLPQRKIEIFGDSITSGMGNLAPINAKDNVASQKDNYWAYGSIAARQLNAQLHTISKSGIGIMVSWFDFTMPDYFDQLSAVGNNNSVWDFNQWTPDVVVVNLFQNDSWLVIKKEYMSQQPDPAQIIQAYEAFISSIRNKYKNAHIVCALGSMDAIKSDSAWPGYIKSAVKSLKRQGDNNISTLFFDDQGYYAHPRVMHQQNNADKLVAHLKQQMSW</sequence>
<organism evidence="4 5">
    <name type="scientific">Neptunicella marina</name>
    <dbReference type="NCBI Taxonomy" id="2125989"/>
    <lineage>
        <taxon>Bacteria</taxon>
        <taxon>Pseudomonadati</taxon>
        <taxon>Pseudomonadota</taxon>
        <taxon>Gammaproteobacteria</taxon>
        <taxon>Alteromonadales</taxon>
        <taxon>Alteromonadaceae</taxon>
        <taxon>Neptunicella</taxon>
    </lineage>
</organism>
<feature type="chain" id="PRO_5035259831" evidence="1">
    <location>
        <begin position="22"/>
        <end position="359"/>
    </location>
</feature>
<evidence type="ECO:0000259" key="2">
    <source>
        <dbReference type="Pfam" id="PF13472"/>
    </source>
</evidence>
<dbReference type="GO" id="GO:0016788">
    <property type="term" value="F:hydrolase activity, acting on ester bonds"/>
    <property type="evidence" value="ECO:0007669"/>
    <property type="project" value="UniProtKB-ARBA"/>
</dbReference>
<feature type="domain" description="Carbohydrate esterase 2 N-terminal" evidence="3">
    <location>
        <begin position="34"/>
        <end position="143"/>
    </location>
</feature>
<dbReference type="Pfam" id="PF13472">
    <property type="entry name" value="Lipase_GDSL_2"/>
    <property type="match status" value="1"/>
</dbReference>
<dbReference type="PANTHER" id="PTHR37834">
    <property type="entry name" value="GDSL-LIKE LIPASE/ACYLHYDROLASE DOMAIN PROTEIN (AFU_ORTHOLOGUE AFUA_2G00620)"/>
    <property type="match status" value="1"/>
</dbReference>
<dbReference type="Gene3D" id="3.40.50.1110">
    <property type="entry name" value="SGNH hydrolase"/>
    <property type="match status" value="1"/>
</dbReference>
<evidence type="ECO:0000313" key="4">
    <source>
        <dbReference type="EMBL" id="MBC3767321.1"/>
    </source>
</evidence>
<evidence type="ECO:0000313" key="5">
    <source>
        <dbReference type="Proteomes" id="UP000601768"/>
    </source>
</evidence>
<dbReference type="InterPro" id="IPR036514">
    <property type="entry name" value="SGNH_hydro_sf"/>
</dbReference>
<dbReference type="RefSeq" id="WP_186507843.1">
    <property type="nucleotide sequence ID" value="NZ_JACNEP010000016.1"/>
</dbReference>
<feature type="signal peptide" evidence="1">
    <location>
        <begin position="1"/>
        <end position="21"/>
    </location>
</feature>
<gene>
    <name evidence="4" type="ORF">H8B19_15685</name>
</gene>
<dbReference type="InterPro" id="IPR013830">
    <property type="entry name" value="SGNH_hydro"/>
</dbReference>
<feature type="domain" description="SGNH hydrolase-type esterase" evidence="2">
    <location>
        <begin position="152"/>
        <end position="306"/>
    </location>
</feature>
<accession>A0A8J6IXS2</accession>
<protein>
    <submittedName>
        <fullName evidence="4">Electron transporter RnfD</fullName>
    </submittedName>
</protein>
<dbReference type="PANTHER" id="PTHR37834:SF2">
    <property type="entry name" value="ESTERASE, SGNH HYDROLASE-TYPE"/>
    <property type="match status" value="1"/>
</dbReference>
<keyword evidence="1" id="KW-0732">Signal</keyword>
<evidence type="ECO:0000256" key="1">
    <source>
        <dbReference type="SAM" id="SignalP"/>
    </source>
</evidence>
<dbReference type="SUPFAM" id="SSF52266">
    <property type="entry name" value="SGNH hydrolase"/>
    <property type="match status" value="1"/>
</dbReference>
<dbReference type="Gene3D" id="2.60.120.260">
    <property type="entry name" value="Galactose-binding domain-like"/>
    <property type="match status" value="1"/>
</dbReference>